<reference evidence="2" key="3">
    <citation type="submission" date="2022-01" db="UniProtKB">
        <authorList>
            <consortium name="EnsemblPlants"/>
        </authorList>
    </citation>
    <scope>IDENTIFICATION</scope>
    <source>
        <strain evidence="2">subsp. vulgare</strain>
    </source>
</reference>
<dbReference type="Gramene" id="HORVU.MOREX.r3.6HG0609710.1">
    <property type="protein sequence ID" value="HORVU.MOREX.r3.6HG0609710.1.CDS1"/>
    <property type="gene ID" value="HORVU.MOREX.r3.6HG0609710"/>
</dbReference>
<dbReference type="Proteomes" id="UP000011116">
    <property type="component" value="Chromosome 6H"/>
</dbReference>
<evidence type="ECO:0000313" key="2">
    <source>
        <dbReference type="EnsemblPlants" id="HORVU.MOREX.r3.6HG0609710.1.CDS1"/>
    </source>
</evidence>
<proteinExistence type="predicted"/>
<evidence type="ECO:0000256" key="1">
    <source>
        <dbReference type="SAM" id="MobiDB-lite"/>
    </source>
</evidence>
<dbReference type="AlphaFoldDB" id="A0A8I6YEU6"/>
<feature type="region of interest" description="Disordered" evidence="1">
    <location>
        <begin position="66"/>
        <end position="89"/>
    </location>
</feature>
<sequence>MDTPDPALVTVEVEVARSMAGGAAVDLPAGHLRAVPEASSNAVPRKRLGNIIVPGDAPVPAATVAATKGAGRPKARPPARYRDGGNIGETEAAEAAKKKVVLKRKRAPPANKAPASSTPATAAVPPVFDRMPERYVRPNCVFFFAAVWVFRSRIRRLFSRSEYAAILEENAMNIEVAPLGDYGYNDMDGGVHGGGEEEKEEAGGMRCLLEML</sequence>
<dbReference type="Gramene" id="HORVU.MOREX.r2.6HG0505540.1">
    <property type="protein sequence ID" value="HORVU.MOREX.r2.6HG0505540.1.CDS.1"/>
    <property type="gene ID" value="HORVU.MOREX.r2.6HG0505540"/>
</dbReference>
<evidence type="ECO:0000313" key="3">
    <source>
        <dbReference type="Proteomes" id="UP000011116"/>
    </source>
</evidence>
<reference evidence="2" key="2">
    <citation type="submission" date="2020-10" db="EMBL/GenBank/DDBJ databases">
        <authorList>
            <person name="Scholz U."/>
            <person name="Mascher M."/>
            <person name="Fiebig A."/>
        </authorList>
    </citation>
    <scope>NUCLEOTIDE SEQUENCE [LARGE SCALE GENOMIC DNA]</scope>
    <source>
        <strain evidence="2">cv. Morex</strain>
    </source>
</reference>
<name>A0A8I6YEU6_HORVV</name>
<organism evidence="2 3">
    <name type="scientific">Hordeum vulgare subsp. vulgare</name>
    <name type="common">Domesticated barley</name>
    <dbReference type="NCBI Taxonomy" id="112509"/>
    <lineage>
        <taxon>Eukaryota</taxon>
        <taxon>Viridiplantae</taxon>
        <taxon>Streptophyta</taxon>
        <taxon>Embryophyta</taxon>
        <taxon>Tracheophyta</taxon>
        <taxon>Spermatophyta</taxon>
        <taxon>Magnoliopsida</taxon>
        <taxon>Liliopsida</taxon>
        <taxon>Poales</taxon>
        <taxon>Poaceae</taxon>
        <taxon>BOP clade</taxon>
        <taxon>Pooideae</taxon>
        <taxon>Triticodae</taxon>
        <taxon>Triticeae</taxon>
        <taxon>Hordeinae</taxon>
        <taxon>Hordeum</taxon>
    </lineage>
</organism>
<keyword evidence="3" id="KW-1185">Reference proteome</keyword>
<reference evidence="3" key="1">
    <citation type="journal article" date="2012" name="Nature">
        <title>A physical, genetic and functional sequence assembly of the barley genome.</title>
        <authorList>
            <consortium name="The International Barley Genome Sequencing Consortium"/>
            <person name="Mayer K.F."/>
            <person name="Waugh R."/>
            <person name="Brown J.W."/>
            <person name="Schulman A."/>
            <person name="Langridge P."/>
            <person name="Platzer M."/>
            <person name="Fincher G.B."/>
            <person name="Muehlbauer G.J."/>
            <person name="Sato K."/>
            <person name="Close T.J."/>
            <person name="Wise R.P."/>
            <person name="Stein N."/>
        </authorList>
    </citation>
    <scope>NUCLEOTIDE SEQUENCE [LARGE SCALE GENOMIC DNA]</scope>
    <source>
        <strain evidence="3">cv. Morex</strain>
    </source>
</reference>
<protein>
    <submittedName>
        <fullName evidence="2">Uncharacterized protein</fullName>
    </submittedName>
</protein>
<dbReference type="EnsemblPlants" id="HORVU.MOREX.r3.6HG0609710.1">
    <property type="protein sequence ID" value="HORVU.MOREX.r3.6HG0609710.1.CDS1"/>
    <property type="gene ID" value="HORVU.MOREX.r3.6HG0609710"/>
</dbReference>
<accession>A0A8I6YEU6</accession>